<reference evidence="1 2" key="1">
    <citation type="submission" date="2017-03" db="EMBL/GenBank/DDBJ databases">
        <authorList>
            <person name="Safronova V.I."/>
            <person name="Sazanova A.L."/>
            <person name="Chirak E.R."/>
        </authorList>
    </citation>
    <scope>NUCLEOTIDE SEQUENCE [LARGE SCALE GENOMIC DNA]</scope>
    <source>
        <strain evidence="1 2">Tri-43</strain>
    </source>
</reference>
<dbReference type="EMBL" id="MZMU01000003">
    <property type="protein sequence ID" value="RXT28717.1"/>
    <property type="molecule type" value="Genomic_DNA"/>
</dbReference>
<comment type="caution">
    <text evidence="1">The sequence shown here is derived from an EMBL/GenBank/DDBJ whole genome shotgun (WGS) entry which is preliminary data.</text>
</comment>
<dbReference type="RefSeq" id="WP_129418232.1">
    <property type="nucleotide sequence ID" value="NZ_MZMU01000003.1"/>
</dbReference>
<sequence length="207" mass="23647">MSNADFVNTAAASERFFRLYERHCGEPDEDTLFSFLEASHSLNDRLKIGADLDFFDVNQFAALKCLRNYFHHHQELRHLVSLVPLGDYPIVTDLMYMCVVPRTSVEAAIEETMPRHKDAARRACQDLFHWYGSVVNINPCIFNFVVLAYERLVKAGIPLAGDAVENFRASYDYEEKIRIPHLIDGRFSTSAGNVDRLLSEIVARTTL</sequence>
<accession>A0A4Q1UCC0</accession>
<protein>
    <submittedName>
        <fullName evidence="1">Uncharacterized protein</fullName>
    </submittedName>
</protein>
<evidence type="ECO:0000313" key="2">
    <source>
        <dbReference type="Proteomes" id="UP000290767"/>
    </source>
</evidence>
<proteinExistence type="predicted"/>
<organism evidence="1 2">
    <name type="scientific">Rhizobium leguminosarum</name>
    <dbReference type="NCBI Taxonomy" id="384"/>
    <lineage>
        <taxon>Bacteria</taxon>
        <taxon>Pseudomonadati</taxon>
        <taxon>Pseudomonadota</taxon>
        <taxon>Alphaproteobacteria</taxon>
        <taxon>Hyphomicrobiales</taxon>
        <taxon>Rhizobiaceae</taxon>
        <taxon>Rhizobium/Agrobacterium group</taxon>
        <taxon>Rhizobium</taxon>
    </lineage>
</organism>
<dbReference type="Proteomes" id="UP000290767">
    <property type="component" value="Unassembled WGS sequence"/>
</dbReference>
<name>A0A4Q1UCC0_RHILE</name>
<gene>
    <name evidence="1" type="ORF">B5P46_08055</name>
</gene>
<evidence type="ECO:0000313" key="1">
    <source>
        <dbReference type="EMBL" id="RXT28717.1"/>
    </source>
</evidence>
<dbReference type="AlphaFoldDB" id="A0A4Q1UCC0"/>